<keyword evidence="2" id="KW-0812">Transmembrane</keyword>
<comment type="caution">
    <text evidence="3">The sequence shown here is derived from an EMBL/GenBank/DDBJ whole genome shotgun (WGS) entry which is preliminary data.</text>
</comment>
<dbReference type="Proteomes" id="UP001383192">
    <property type="component" value="Unassembled WGS sequence"/>
</dbReference>
<protein>
    <submittedName>
        <fullName evidence="3">Uncharacterized protein</fullName>
    </submittedName>
</protein>
<organism evidence="3 4">
    <name type="scientific">Paramarasmius palmivorus</name>
    <dbReference type="NCBI Taxonomy" id="297713"/>
    <lineage>
        <taxon>Eukaryota</taxon>
        <taxon>Fungi</taxon>
        <taxon>Dikarya</taxon>
        <taxon>Basidiomycota</taxon>
        <taxon>Agaricomycotina</taxon>
        <taxon>Agaricomycetes</taxon>
        <taxon>Agaricomycetidae</taxon>
        <taxon>Agaricales</taxon>
        <taxon>Marasmiineae</taxon>
        <taxon>Marasmiaceae</taxon>
        <taxon>Paramarasmius</taxon>
    </lineage>
</organism>
<evidence type="ECO:0000313" key="4">
    <source>
        <dbReference type="Proteomes" id="UP001383192"/>
    </source>
</evidence>
<keyword evidence="2" id="KW-1133">Transmembrane helix</keyword>
<dbReference type="AlphaFoldDB" id="A0AAW0DV22"/>
<keyword evidence="2" id="KW-0472">Membrane</keyword>
<feature type="transmembrane region" description="Helical" evidence="2">
    <location>
        <begin position="170"/>
        <end position="189"/>
    </location>
</feature>
<name>A0AAW0DV22_9AGAR</name>
<evidence type="ECO:0000256" key="1">
    <source>
        <dbReference type="SAM" id="MobiDB-lite"/>
    </source>
</evidence>
<gene>
    <name evidence="3" type="ORF">VNI00_002892</name>
</gene>
<reference evidence="3 4" key="1">
    <citation type="submission" date="2024-01" db="EMBL/GenBank/DDBJ databases">
        <title>A draft genome for a cacao thread blight-causing isolate of Paramarasmius palmivorus.</title>
        <authorList>
            <person name="Baruah I.K."/>
            <person name="Bukari Y."/>
            <person name="Amoako-Attah I."/>
            <person name="Meinhardt L.W."/>
            <person name="Bailey B.A."/>
            <person name="Cohen S.P."/>
        </authorList>
    </citation>
    <scope>NUCLEOTIDE SEQUENCE [LARGE SCALE GENOMIC DNA]</scope>
    <source>
        <strain evidence="3 4">GH-12</strain>
    </source>
</reference>
<keyword evidence="4" id="KW-1185">Reference proteome</keyword>
<feature type="region of interest" description="Disordered" evidence="1">
    <location>
        <begin position="1"/>
        <end position="25"/>
    </location>
</feature>
<evidence type="ECO:0000313" key="3">
    <source>
        <dbReference type="EMBL" id="KAK7056339.1"/>
    </source>
</evidence>
<dbReference type="EMBL" id="JAYKXP010000007">
    <property type="protein sequence ID" value="KAK7056339.1"/>
    <property type="molecule type" value="Genomic_DNA"/>
</dbReference>
<feature type="compositionally biased region" description="Low complexity" evidence="1">
    <location>
        <begin position="1"/>
        <end position="22"/>
    </location>
</feature>
<proteinExistence type="predicted"/>
<sequence>MRPSLSVVRQRSLSRSISTTSTAKQPLSAAAASLDNIPAELSESITIPRIADIFDVSPRLGDAGREFSMRGQAMSKPKTVSARQDTFAAAPNPFSLPAPKVFEGPARPLGASAVWPRYVSSTSGPHSQSASFATPFAMEEPRMEVFSGPSRINRYQYAKTPGKKSTGSNLSALAFGAATAVGGAVLLAIEQ</sequence>
<accession>A0AAW0DV22</accession>
<evidence type="ECO:0000256" key="2">
    <source>
        <dbReference type="SAM" id="Phobius"/>
    </source>
</evidence>